<protein>
    <recommendedName>
        <fullName evidence="2">DUF3752 domain-containing protein</fullName>
    </recommendedName>
</protein>
<feature type="compositionally biased region" description="Basic and acidic residues" evidence="1">
    <location>
        <begin position="192"/>
        <end position="221"/>
    </location>
</feature>
<organism evidence="3 4">
    <name type="scientific">Panaeolus cyanescens</name>
    <dbReference type="NCBI Taxonomy" id="181874"/>
    <lineage>
        <taxon>Eukaryota</taxon>
        <taxon>Fungi</taxon>
        <taxon>Dikarya</taxon>
        <taxon>Basidiomycota</taxon>
        <taxon>Agaricomycotina</taxon>
        <taxon>Agaricomycetes</taxon>
        <taxon>Agaricomycetidae</taxon>
        <taxon>Agaricales</taxon>
        <taxon>Agaricineae</taxon>
        <taxon>Galeropsidaceae</taxon>
        <taxon>Panaeolus</taxon>
    </lineage>
</organism>
<dbReference type="InterPro" id="IPR022226">
    <property type="entry name" value="DUF3752"/>
</dbReference>
<comment type="caution">
    <text evidence="3">The sequence shown here is derived from an EMBL/GenBank/DDBJ whole genome shotgun (WGS) entry which is preliminary data.</text>
</comment>
<feature type="compositionally biased region" description="Basic and acidic residues" evidence="1">
    <location>
        <begin position="267"/>
        <end position="280"/>
    </location>
</feature>
<evidence type="ECO:0000313" key="4">
    <source>
        <dbReference type="Proteomes" id="UP000284842"/>
    </source>
</evidence>
<keyword evidence="4" id="KW-1185">Reference proteome</keyword>
<dbReference type="PANTHER" id="PTHR46370:SF1">
    <property type="entry name" value="GPALPP MOTIFS-CONTAINING PROTEIN 1"/>
    <property type="match status" value="1"/>
</dbReference>
<dbReference type="Proteomes" id="UP000284842">
    <property type="component" value="Unassembled WGS sequence"/>
</dbReference>
<gene>
    <name evidence="3" type="ORF">CVT24_010849</name>
</gene>
<dbReference type="EMBL" id="NHTK01000170">
    <property type="protein sequence ID" value="PPR08050.1"/>
    <property type="molecule type" value="Genomic_DNA"/>
</dbReference>
<feature type="compositionally biased region" description="Polar residues" evidence="1">
    <location>
        <begin position="111"/>
        <end position="120"/>
    </location>
</feature>
<evidence type="ECO:0000313" key="3">
    <source>
        <dbReference type="EMBL" id="PPR08050.1"/>
    </source>
</evidence>
<feature type="compositionally biased region" description="Basic and acidic residues" evidence="1">
    <location>
        <begin position="302"/>
        <end position="317"/>
    </location>
</feature>
<feature type="compositionally biased region" description="Polar residues" evidence="1">
    <location>
        <begin position="44"/>
        <end position="54"/>
    </location>
</feature>
<name>A0A409YYF2_9AGAR</name>
<feature type="region of interest" description="Disordered" evidence="1">
    <location>
        <begin position="1"/>
        <end position="355"/>
    </location>
</feature>
<dbReference type="InterPro" id="IPR046331">
    <property type="entry name" value="GPAM1-like"/>
</dbReference>
<dbReference type="OrthoDB" id="73491at2759"/>
<feature type="compositionally biased region" description="Basic and acidic residues" evidence="1">
    <location>
        <begin position="333"/>
        <end position="348"/>
    </location>
</feature>
<proteinExistence type="predicted"/>
<reference evidence="3 4" key="1">
    <citation type="journal article" date="2018" name="Evol. Lett.">
        <title>Horizontal gene cluster transfer increased hallucinogenic mushroom diversity.</title>
        <authorList>
            <person name="Reynolds H.T."/>
            <person name="Vijayakumar V."/>
            <person name="Gluck-Thaler E."/>
            <person name="Korotkin H.B."/>
            <person name="Matheny P.B."/>
            <person name="Slot J.C."/>
        </authorList>
    </citation>
    <scope>NUCLEOTIDE SEQUENCE [LARGE SCALE GENOMIC DNA]</scope>
    <source>
        <strain evidence="3 4">2629</strain>
    </source>
</reference>
<accession>A0A409YYF2</accession>
<evidence type="ECO:0000259" key="2">
    <source>
        <dbReference type="Pfam" id="PF12572"/>
    </source>
</evidence>
<evidence type="ECO:0000256" key="1">
    <source>
        <dbReference type="SAM" id="MobiDB-lite"/>
    </source>
</evidence>
<dbReference type="InParanoid" id="A0A409YYF2"/>
<feature type="compositionally biased region" description="Polar residues" evidence="1">
    <location>
        <begin position="243"/>
        <end position="252"/>
    </location>
</feature>
<feature type="compositionally biased region" description="Basic and acidic residues" evidence="1">
    <location>
        <begin position="17"/>
        <end position="27"/>
    </location>
</feature>
<feature type="compositionally biased region" description="Low complexity" evidence="1">
    <location>
        <begin position="93"/>
        <end position="107"/>
    </location>
</feature>
<feature type="domain" description="DUF3752" evidence="2">
    <location>
        <begin position="225"/>
        <end position="376"/>
    </location>
</feature>
<sequence>MSFVGPDIPPHLIQQRSRSESEDDSSKPNDSAPSIGPVIPAHLLSQSQPKTSVNDSEDDDDGPRLPKSIGPSIPAHLLNGSKNDGESDEDDIGPSLPSSSASRSIGPAMPPSTSSGSRNIGPSRPPAGPSMPPPAASSSFSGPQKRTIGPALPTYAPTYDPKAHASLLDDDSDDDIGPKPLPAGMQHQQSDAVKEFLEREEKRKKLAEEAKNPKAVKRDEWMLVPPDASSLLGNLDPSKLQKSRQFSRSSNAAPAGNKDMTLWTETPAERQQRLADEVSGKKRRVTDAPANDEEAAAKRRRKQEEAHIRRGVEEYTKQKRGPSLIDQHSASGKAEDPKDKPIWDHARDMGLGGRLMDDDKRQQMLKEAKGLGDRFGSGSGGGFL</sequence>
<dbReference type="AlphaFoldDB" id="A0A409YYF2"/>
<feature type="compositionally biased region" description="Pro residues" evidence="1">
    <location>
        <begin position="123"/>
        <end position="135"/>
    </location>
</feature>
<dbReference type="PANTHER" id="PTHR46370">
    <property type="entry name" value="GPALPP MOTIFS-CONTAINING PROTEIN 1"/>
    <property type="match status" value="1"/>
</dbReference>
<dbReference type="Pfam" id="PF12572">
    <property type="entry name" value="DUF3752"/>
    <property type="match status" value="1"/>
</dbReference>